<dbReference type="AlphaFoldDB" id="C4J0X5"/>
<reference evidence="1" key="2">
    <citation type="submission" date="2012-06" db="EMBL/GenBank/DDBJ databases">
        <authorList>
            <person name="Yu Y."/>
            <person name="Currie J."/>
            <person name="Lomeli R."/>
            <person name="Angelova A."/>
            <person name="Collura K."/>
            <person name="Wissotski M."/>
            <person name="Campos D."/>
            <person name="Kudrna D."/>
            <person name="Golser W."/>
            <person name="Ashely E."/>
            <person name="Descour A."/>
            <person name="Fernandes J."/>
            <person name="Soderlund C."/>
            <person name="Walbot V."/>
        </authorList>
    </citation>
    <scope>NUCLEOTIDE SEQUENCE</scope>
    <source>
        <strain evidence="1">B73</strain>
    </source>
</reference>
<dbReference type="EMBL" id="BT087202">
    <property type="protein sequence ID" value="ACR37555.1"/>
    <property type="molecule type" value="mRNA"/>
</dbReference>
<accession>C4J0X5</accession>
<protein>
    <submittedName>
        <fullName evidence="1">Uncharacterized protein</fullName>
    </submittedName>
</protein>
<dbReference type="EMBL" id="BT084472">
    <property type="protein sequence ID" value="ACR34825.1"/>
    <property type="molecule type" value="mRNA"/>
</dbReference>
<name>C4J0X5_MAIZE</name>
<evidence type="ECO:0000313" key="1">
    <source>
        <dbReference type="EMBL" id="ACR34825.1"/>
    </source>
</evidence>
<sequence length="47" mass="5241">MYIKGSMARVTTTMAATKLILRRGGRKEGQWRHLKFKSQLSGTSNSG</sequence>
<proteinExistence type="evidence at transcript level"/>
<reference evidence="1" key="1">
    <citation type="journal article" date="2009" name="PLoS Genet.">
        <title>Sequencing, mapping, and analysis of 27,455 maize full-length cDNAs.</title>
        <authorList>
            <person name="Soderlund C."/>
            <person name="Descour A."/>
            <person name="Kudrna D."/>
            <person name="Bomhoff M."/>
            <person name="Boyd L."/>
            <person name="Currie J."/>
            <person name="Angelova A."/>
            <person name="Collura K."/>
            <person name="Wissotski M."/>
            <person name="Ashley E."/>
            <person name="Morrow D."/>
            <person name="Fernandes J."/>
            <person name="Walbot V."/>
            <person name="Yu Y."/>
        </authorList>
    </citation>
    <scope>NUCLEOTIDE SEQUENCE</scope>
    <source>
        <strain evidence="1">B73</strain>
    </source>
</reference>
<organism evidence="1">
    <name type="scientific">Zea mays</name>
    <name type="common">Maize</name>
    <dbReference type="NCBI Taxonomy" id="4577"/>
    <lineage>
        <taxon>Eukaryota</taxon>
        <taxon>Viridiplantae</taxon>
        <taxon>Streptophyta</taxon>
        <taxon>Embryophyta</taxon>
        <taxon>Tracheophyta</taxon>
        <taxon>Spermatophyta</taxon>
        <taxon>Magnoliopsida</taxon>
        <taxon>Liliopsida</taxon>
        <taxon>Poales</taxon>
        <taxon>Poaceae</taxon>
        <taxon>PACMAD clade</taxon>
        <taxon>Panicoideae</taxon>
        <taxon>Andropogonodae</taxon>
        <taxon>Andropogoneae</taxon>
        <taxon>Tripsacinae</taxon>
        <taxon>Zea</taxon>
    </lineage>
</organism>